<dbReference type="InterPro" id="IPR011057">
    <property type="entry name" value="Mss4-like_sf"/>
</dbReference>
<gene>
    <name evidence="6" type="ORF">HBA54_03655</name>
</gene>
<organism evidence="6 7">
    <name type="scientific">Pelagibius litoralis</name>
    <dbReference type="NCBI Taxonomy" id="374515"/>
    <lineage>
        <taxon>Bacteria</taxon>
        <taxon>Pseudomonadati</taxon>
        <taxon>Pseudomonadota</taxon>
        <taxon>Alphaproteobacteria</taxon>
        <taxon>Rhodospirillales</taxon>
        <taxon>Rhodovibrionaceae</taxon>
        <taxon>Pelagibius</taxon>
    </lineage>
</organism>
<evidence type="ECO:0000256" key="2">
    <source>
        <dbReference type="ARBA" id="ARBA00022723"/>
    </source>
</evidence>
<evidence type="ECO:0000256" key="3">
    <source>
        <dbReference type="ARBA" id="ARBA00022833"/>
    </source>
</evidence>
<dbReference type="PANTHER" id="PTHR33337:SF40">
    <property type="entry name" value="CENP-V_GFA DOMAIN-CONTAINING PROTEIN-RELATED"/>
    <property type="match status" value="1"/>
</dbReference>
<evidence type="ECO:0000256" key="1">
    <source>
        <dbReference type="ARBA" id="ARBA00005495"/>
    </source>
</evidence>
<accession>A0A967C5A9</accession>
<keyword evidence="2" id="KW-0479">Metal-binding</keyword>
<protein>
    <submittedName>
        <fullName evidence="6">GFA family protein</fullName>
    </submittedName>
</protein>
<dbReference type="InterPro" id="IPR006913">
    <property type="entry name" value="CENP-V/GFA"/>
</dbReference>
<reference evidence="6" key="1">
    <citation type="submission" date="2020-03" db="EMBL/GenBank/DDBJ databases">
        <title>Genome of Pelagibius litoralis DSM 21314T.</title>
        <authorList>
            <person name="Wang G."/>
        </authorList>
    </citation>
    <scope>NUCLEOTIDE SEQUENCE</scope>
    <source>
        <strain evidence="6">DSM 21314</strain>
    </source>
</reference>
<dbReference type="RefSeq" id="WP_167221452.1">
    <property type="nucleotide sequence ID" value="NZ_JAAQPH010000002.1"/>
</dbReference>
<evidence type="ECO:0000313" key="7">
    <source>
        <dbReference type="Proteomes" id="UP000761264"/>
    </source>
</evidence>
<keyword evidence="4" id="KW-0456">Lyase</keyword>
<dbReference type="Proteomes" id="UP000761264">
    <property type="component" value="Unassembled WGS sequence"/>
</dbReference>
<proteinExistence type="inferred from homology"/>
<name>A0A967C5A9_9PROT</name>
<dbReference type="AlphaFoldDB" id="A0A967C5A9"/>
<dbReference type="GO" id="GO:0016846">
    <property type="term" value="F:carbon-sulfur lyase activity"/>
    <property type="evidence" value="ECO:0007669"/>
    <property type="project" value="InterPro"/>
</dbReference>
<dbReference type="Pfam" id="PF04828">
    <property type="entry name" value="GFA"/>
    <property type="match status" value="1"/>
</dbReference>
<dbReference type="PANTHER" id="PTHR33337">
    <property type="entry name" value="GFA DOMAIN-CONTAINING PROTEIN"/>
    <property type="match status" value="1"/>
</dbReference>
<evidence type="ECO:0000259" key="5">
    <source>
        <dbReference type="Pfam" id="PF04828"/>
    </source>
</evidence>
<dbReference type="SUPFAM" id="SSF51316">
    <property type="entry name" value="Mss4-like"/>
    <property type="match status" value="1"/>
</dbReference>
<keyword evidence="3" id="KW-0862">Zinc</keyword>
<feature type="domain" description="CENP-V/GFA" evidence="5">
    <location>
        <begin position="7"/>
        <end position="114"/>
    </location>
</feature>
<evidence type="ECO:0000256" key="4">
    <source>
        <dbReference type="ARBA" id="ARBA00023239"/>
    </source>
</evidence>
<sequence length="149" mass="16708">MNDRVETGSCFCGAIAAELRGEPFWITYDHDDDCRRATGGPLTVWIGVRPAQFRFTRGTPKTFSKTPGVTRSFCADCGTSIGYRDDGTANELYLSIGFMDAPERFPPQAHAFWRQRLPWVVFADNLPCIDGYSRERDPAVGYPIDRKCG</sequence>
<comment type="caution">
    <text evidence="6">The sequence shown here is derived from an EMBL/GenBank/DDBJ whole genome shotgun (WGS) entry which is preliminary data.</text>
</comment>
<dbReference type="Gene3D" id="3.90.1590.10">
    <property type="entry name" value="glutathione-dependent formaldehyde- activating enzyme (gfa)"/>
    <property type="match status" value="1"/>
</dbReference>
<dbReference type="GO" id="GO:0046872">
    <property type="term" value="F:metal ion binding"/>
    <property type="evidence" value="ECO:0007669"/>
    <property type="project" value="UniProtKB-KW"/>
</dbReference>
<keyword evidence="7" id="KW-1185">Reference proteome</keyword>
<evidence type="ECO:0000313" key="6">
    <source>
        <dbReference type="EMBL" id="NIA67676.1"/>
    </source>
</evidence>
<dbReference type="EMBL" id="JAAQPH010000002">
    <property type="protein sequence ID" value="NIA67676.1"/>
    <property type="molecule type" value="Genomic_DNA"/>
</dbReference>
<comment type="similarity">
    <text evidence="1">Belongs to the Gfa family.</text>
</comment>